<evidence type="ECO:0000313" key="5">
    <source>
        <dbReference type="EMBL" id="RHZ95496.1"/>
    </source>
</evidence>
<dbReference type="InterPro" id="IPR029787">
    <property type="entry name" value="Nucleotide_cyclase"/>
</dbReference>
<dbReference type="InterPro" id="IPR052155">
    <property type="entry name" value="Biofilm_reg_signaling"/>
</dbReference>
<dbReference type="PROSITE" id="PS50113">
    <property type="entry name" value="PAC"/>
    <property type="match status" value="1"/>
</dbReference>
<dbReference type="Gene3D" id="3.30.450.20">
    <property type="entry name" value="PAS domain"/>
    <property type="match status" value="2"/>
</dbReference>
<dbReference type="Gene3D" id="3.30.70.270">
    <property type="match status" value="1"/>
</dbReference>
<feature type="domain" description="PAS" evidence="1">
    <location>
        <begin position="198"/>
        <end position="249"/>
    </location>
</feature>
<dbReference type="InterPro" id="IPR001633">
    <property type="entry name" value="EAL_dom"/>
</dbReference>
<dbReference type="PROSITE" id="PS50887">
    <property type="entry name" value="GGDEF"/>
    <property type="match status" value="1"/>
</dbReference>
<evidence type="ECO:0000259" key="3">
    <source>
        <dbReference type="PROSITE" id="PS50883"/>
    </source>
</evidence>
<dbReference type="InterPro" id="IPR003018">
    <property type="entry name" value="GAF"/>
</dbReference>
<dbReference type="InterPro" id="IPR000160">
    <property type="entry name" value="GGDEF_dom"/>
</dbReference>
<feature type="domain" description="PAC" evidence="2">
    <location>
        <begin position="270"/>
        <end position="324"/>
    </location>
</feature>
<dbReference type="Pfam" id="PF00563">
    <property type="entry name" value="EAL"/>
    <property type="match status" value="1"/>
</dbReference>
<protein>
    <submittedName>
        <fullName evidence="5">EAL domain-containing protein</fullName>
    </submittedName>
</protein>
<dbReference type="NCBIfam" id="TIGR00229">
    <property type="entry name" value="sensory_box"/>
    <property type="match status" value="1"/>
</dbReference>
<feature type="domain" description="GGDEF" evidence="4">
    <location>
        <begin position="480"/>
        <end position="612"/>
    </location>
</feature>
<dbReference type="AlphaFoldDB" id="A0AAX1ULB2"/>
<dbReference type="EMBL" id="QWGP01000008">
    <property type="protein sequence ID" value="RHZ95496.1"/>
    <property type="molecule type" value="Genomic_DNA"/>
</dbReference>
<sequence length="878" mass="94453">MIPHPPAVLAHRLSEGQRLATPLMRALMRATGTQVDAAIARTIAELGAHCGADRTRVYRIEAGQVLDCTHEWCRSGISEIRPEMQRIPLGTLDRWMPILRRGEPVDVPDLHGLPEDDPAKQQMARHGIRALVLMPLTDGTALTGVVGLSLFRARRPVDPAEMALLQSIADAMGAALARRDAERRAVAARSAARDVARNLERLARVTELMTNLVIVTDVEQQIVWVNRAFERQTGHSLEAIRGRNFAEVVRGPGTDPGVCAAVAEAIRTCSSCEGETINYTAAGQPYWIRFNAHPLSDADGRYAGHASVETVITDRKVLERELATRNAFLTAVLQTSVSAIVALNAEGGIVYANDEARRLLVLQPHRGGLRMEAVLETLDGRPLPEADMPSALVRATGAPLHDLRYAIRRPDGQFGILSINAAPLPQAADDARIVISVTDITHAEASAERLRRQAAEDPLTGLANRRALADAVETRLTEAAPFALVMLDLDNFKAVNDLQRHDTGDAVLRIAADRLRAVAGADCLVARMGGDEFMVLAPGTDAASAPRLAEALRAAISAPIEVGRQPVHLAASAGIALHPDHGTSMALLMTGADIALHAAKRAGRNRSVLLSQAQFAAEARRSAITQALAADVEADLRLVFQPQFRACGAFDGAEALLRWTDPRLGEIGPAEFIPIAEEAGLIQRIDAHVAVLAARQLGLWARRGWRHRLAVNASAQTFARAGFAEELLQHLAEEEVCPQQLVVELTETSLATLSSVADHNIATLRRAGVGIAIDDFGTGYASLSYLHRIEATEIKIDRGFVAGLETAERRDSKPLIQAILSLAHALGLAVTAEGVETERQRSWLSAEGCDRLQGYLLGRPLAVEAFEAAFVTPAAVPG</sequence>
<dbReference type="Gene3D" id="3.20.20.450">
    <property type="entry name" value="EAL domain"/>
    <property type="match status" value="1"/>
</dbReference>
<dbReference type="SUPFAM" id="SSF55073">
    <property type="entry name" value="Nucleotide cyclase"/>
    <property type="match status" value="1"/>
</dbReference>
<dbReference type="CDD" id="cd01948">
    <property type="entry name" value="EAL"/>
    <property type="match status" value="1"/>
</dbReference>
<dbReference type="InterPro" id="IPR035919">
    <property type="entry name" value="EAL_sf"/>
</dbReference>
<dbReference type="SMART" id="SM00086">
    <property type="entry name" value="PAC"/>
    <property type="match status" value="2"/>
</dbReference>
<dbReference type="RefSeq" id="WP_119000044.1">
    <property type="nucleotide sequence ID" value="NZ_QWGP01000008.1"/>
</dbReference>
<dbReference type="SMART" id="SM00267">
    <property type="entry name" value="GGDEF"/>
    <property type="match status" value="1"/>
</dbReference>
<dbReference type="SMART" id="SM00091">
    <property type="entry name" value="PAS"/>
    <property type="match status" value="2"/>
</dbReference>
<dbReference type="InterPro" id="IPR000014">
    <property type="entry name" value="PAS"/>
</dbReference>
<dbReference type="InterPro" id="IPR029016">
    <property type="entry name" value="GAF-like_dom_sf"/>
</dbReference>
<comment type="caution">
    <text evidence="5">The sequence shown here is derived from an EMBL/GenBank/DDBJ whole genome shotgun (WGS) entry which is preliminary data.</text>
</comment>
<evidence type="ECO:0000259" key="4">
    <source>
        <dbReference type="PROSITE" id="PS50887"/>
    </source>
</evidence>
<dbReference type="InterPro" id="IPR001610">
    <property type="entry name" value="PAC"/>
</dbReference>
<dbReference type="CDD" id="cd01949">
    <property type="entry name" value="GGDEF"/>
    <property type="match status" value="1"/>
</dbReference>
<dbReference type="InterPro" id="IPR013656">
    <property type="entry name" value="PAS_4"/>
</dbReference>
<dbReference type="PROSITE" id="PS50112">
    <property type="entry name" value="PAS"/>
    <property type="match status" value="2"/>
</dbReference>
<dbReference type="Pfam" id="PF13426">
    <property type="entry name" value="PAS_9"/>
    <property type="match status" value="1"/>
</dbReference>
<dbReference type="PANTHER" id="PTHR44757:SF2">
    <property type="entry name" value="BIOFILM ARCHITECTURE MAINTENANCE PROTEIN MBAA"/>
    <property type="match status" value="1"/>
</dbReference>
<dbReference type="InterPro" id="IPR000700">
    <property type="entry name" value="PAS-assoc_C"/>
</dbReference>
<dbReference type="SUPFAM" id="SSF141868">
    <property type="entry name" value="EAL domain-like"/>
    <property type="match status" value="1"/>
</dbReference>
<dbReference type="Pfam" id="PF08448">
    <property type="entry name" value="PAS_4"/>
    <property type="match status" value="1"/>
</dbReference>
<dbReference type="InterPro" id="IPR043128">
    <property type="entry name" value="Rev_trsase/Diguanyl_cyclase"/>
</dbReference>
<accession>A0AAX1ULB2</accession>
<dbReference type="NCBIfam" id="TIGR00254">
    <property type="entry name" value="GGDEF"/>
    <property type="match status" value="1"/>
</dbReference>
<dbReference type="PANTHER" id="PTHR44757">
    <property type="entry name" value="DIGUANYLATE CYCLASE DGCP"/>
    <property type="match status" value="1"/>
</dbReference>
<proteinExistence type="predicted"/>
<dbReference type="SMART" id="SM00065">
    <property type="entry name" value="GAF"/>
    <property type="match status" value="1"/>
</dbReference>
<feature type="domain" description="EAL" evidence="3">
    <location>
        <begin position="617"/>
        <end position="874"/>
    </location>
</feature>
<dbReference type="SUPFAM" id="SSF55785">
    <property type="entry name" value="PYP-like sensor domain (PAS domain)"/>
    <property type="match status" value="2"/>
</dbReference>
<dbReference type="SUPFAM" id="SSF55781">
    <property type="entry name" value="GAF domain-like"/>
    <property type="match status" value="1"/>
</dbReference>
<dbReference type="Proteomes" id="UP000266305">
    <property type="component" value="Unassembled WGS sequence"/>
</dbReference>
<dbReference type="SMART" id="SM00052">
    <property type="entry name" value="EAL"/>
    <property type="match status" value="1"/>
</dbReference>
<dbReference type="PROSITE" id="PS50883">
    <property type="entry name" value="EAL"/>
    <property type="match status" value="1"/>
</dbReference>
<reference evidence="5 6" key="1">
    <citation type="submission" date="2018-08" db="EMBL/GenBank/DDBJ databases">
        <title>Draft genome sequence of Rhodobacter sphaeroides FY.</title>
        <authorList>
            <person name="Rayyan A."/>
            <person name="Meyer T.E."/>
            <person name="Kyndt J.A."/>
        </authorList>
    </citation>
    <scope>NUCLEOTIDE SEQUENCE [LARGE SCALE GENOMIC DNA]</scope>
    <source>
        <strain evidence="5 6">FY</strain>
    </source>
</reference>
<dbReference type="InterPro" id="IPR035965">
    <property type="entry name" value="PAS-like_dom_sf"/>
</dbReference>
<dbReference type="Pfam" id="PF01590">
    <property type="entry name" value="GAF"/>
    <property type="match status" value="1"/>
</dbReference>
<dbReference type="CDD" id="cd00130">
    <property type="entry name" value="PAS"/>
    <property type="match status" value="1"/>
</dbReference>
<feature type="domain" description="PAS" evidence="1">
    <location>
        <begin position="325"/>
        <end position="360"/>
    </location>
</feature>
<dbReference type="Pfam" id="PF00990">
    <property type="entry name" value="GGDEF"/>
    <property type="match status" value="1"/>
</dbReference>
<organism evidence="5 6">
    <name type="scientific">Cereibacter sphaeroides</name>
    <name type="common">Rhodobacter sphaeroides</name>
    <dbReference type="NCBI Taxonomy" id="1063"/>
    <lineage>
        <taxon>Bacteria</taxon>
        <taxon>Pseudomonadati</taxon>
        <taxon>Pseudomonadota</taxon>
        <taxon>Alphaproteobacteria</taxon>
        <taxon>Rhodobacterales</taxon>
        <taxon>Paracoccaceae</taxon>
        <taxon>Cereibacter</taxon>
    </lineage>
</organism>
<evidence type="ECO:0000259" key="1">
    <source>
        <dbReference type="PROSITE" id="PS50112"/>
    </source>
</evidence>
<gene>
    <name evidence="5" type="ORF">D1114_09895</name>
</gene>
<evidence type="ECO:0000259" key="2">
    <source>
        <dbReference type="PROSITE" id="PS50113"/>
    </source>
</evidence>
<name>A0AAX1ULB2_CERSP</name>
<dbReference type="Gene3D" id="3.30.450.40">
    <property type="match status" value="1"/>
</dbReference>
<evidence type="ECO:0000313" key="6">
    <source>
        <dbReference type="Proteomes" id="UP000266305"/>
    </source>
</evidence>